<feature type="domain" description="J" evidence="2">
    <location>
        <begin position="89"/>
        <end position="153"/>
    </location>
</feature>
<sequence length="368" mass="41218">MGYRHFAYFSSGEVMISHGGVTAGGPDNHPEISLANAAQLLASGDLVGAKTFALRALDVDPLVAGADHLLAIIEVLLAADIDGFEHQVDWYSVLQLDPHSDSSAIRRQFRRLVLLLRPDVNHLPFAAVAYKIVLDGWSVLSDPTKKSIYDSERRVSSPPASVSTPPRAVELGFWAVCSSCRYLHNCESSSDGRYIRCHSCMRPFRAIALPTFWTGCRSCFHVYEYDCAYEGKTLRCQTCHREFQATVLKAVPSIVPGTDSYFCSWGFYPLGFECNNGAWNDFYSSPPKWESNQTRPPPKAKKVMKGRKEGNLGSRKRKVVVKKRGRKKARRKYPVSRHRRRNGGWADTTSESSESSESIDINTEWENS</sequence>
<dbReference type="EMBL" id="JADCNL010000008">
    <property type="protein sequence ID" value="KAG0469674.1"/>
    <property type="molecule type" value="Genomic_DNA"/>
</dbReference>
<proteinExistence type="predicted"/>
<dbReference type="SMART" id="SM00271">
    <property type="entry name" value="DnaJ"/>
    <property type="match status" value="1"/>
</dbReference>
<dbReference type="PROSITE" id="PS00636">
    <property type="entry name" value="DNAJ_1"/>
    <property type="match status" value="1"/>
</dbReference>
<evidence type="ECO:0000256" key="1">
    <source>
        <dbReference type="SAM" id="MobiDB-lite"/>
    </source>
</evidence>
<evidence type="ECO:0000259" key="2">
    <source>
        <dbReference type="PROSITE" id="PS50076"/>
    </source>
</evidence>
<feature type="compositionally biased region" description="Polar residues" evidence="1">
    <location>
        <begin position="359"/>
        <end position="368"/>
    </location>
</feature>
<dbReference type="Pfam" id="PF00226">
    <property type="entry name" value="DnaJ"/>
    <property type="match status" value="1"/>
</dbReference>
<dbReference type="InterPro" id="IPR053052">
    <property type="entry name" value="Imprinting_Balance_Reg"/>
</dbReference>
<dbReference type="PROSITE" id="PS50076">
    <property type="entry name" value="DNAJ_2"/>
    <property type="match status" value="1"/>
</dbReference>
<name>A0A835UNE3_VANPL</name>
<dbReference type="PANTHER" id="PTHR45496:SF1">
    <property type="entry name" value="CHAPERONE DNAJ-DOMAIN SUPERFAMILY PROTEIN"/>
    <property type="match status" value="1"/>
</dbReference>
<gene>
    <name evidence="3" type="ORF">HPP92_016374</name>
</gene>
<dbReference type="InterPro" id="IPR018253">
    <property type="entry name" value="DnaJ_domain_CS"/>
</dbReference>
<dbReference type="OrthoDB" id="513929at2759"/>
<dbReference type="SUPFAM" id="SSF46565">
    <property type="entry name" value="Chaperone J-domain"/>
    <property type="match status" value="1"/>
</dbReference>
<evidence type="ECO:0000313" key="4">
    <source>
        <dbReference type="Proteomes" id="UP000636800"/>
    </source>
</evidence>
<reference evidence="3 4" key="1">
    <citation type="journal article" date="2020" name="Nat. Food">
        <title>A phased Vanilla planifolia genome enables genetic improvement of flavour and production.</title>
        <authorList>
            <person name="Hasing T."/>
            <person name="Tang H."/>
            <person name="Brym M."/>
            <person name="Khazi F."/>
            <person name="Huang T."/>
            <person name="Chambers A.H."/>
        </authorList>
    </citation>
    <scope>NUCLEOTIDE SEQUENCE [LARGE SCALE GENOMIC DNA]</scope>
    <source>
        <tissue evidence="3">Leaf</tissue>
    </source>
</reference>
<dbReference type="CDD" id="cd06257">
    <property type="entry name" value="DnaJ"/>
    <property type="match status" value="1"/>
</dbReference>
<keyword evidence="4" id="KW-1185">Reference proteome</keyword>
<feature type="region of interest" description="Disordered" evidence="1">
    <location>
        <begin position="287"/>
        <end position="368"/>
    </location>
</feature>
<dbReference type="Gene3D" id="1.10.287.110">
    <property type="entry name" value="DnaJ domain"/>
    <property type="match status" value="1"/>
</dbReference>
<dbReference type="PANTHER" id="PTHR45496">
    <property type="entry name" value="CHAPERONE DNAJ-DOMAIN SUPERFAMILY PROTEIN"/>
    <property type="match status" value="1"/>
</dbReference>
<dbReference type="AlphaFoldDB" id="A0A835UNE3"/>
<dbReference type="InterPro" id="IPR001623">
    <property type="entry name" value="DnaJ_domain"/>
</dbReference>
<dbReference type="Proteomes" id="UP000636800">
    <property type="component" value="Unassembled WGS sequence"/>
</dbReference>
<comment type="caution">
    <text evidence="3">The sequence shown here is derived from an EMBL/GenBank/DDBJ whole genome shotgun (WGS) entry which is preliminary data.</text>
</comment>
<dbReference type="InterPro" id="IPR036869">
    <property type="entry name" value="J_dom_sf"/>
</dbReference>
<protein>
    <recommendedName>
        <fullName evidence="2">J domain-containing protein</fullName>
    </recommendedName>
</protein>
<evidence type="ECO:0000313" key="3">
    <source>
        <dbReference type="EMBL" id="KAG0469674.1"/>
    </source>
</evidence>
<dbReference type="GO" id="GO:0005783">
    <property type="term" value="C:endoplasmic reticulum"/>
    <property type="evidence" value="ECO:0007669"/>
    <property type="project" value="UniProtKB-ARBA"/>
</dbReference>
<accession>A0A835UNE3</accession>
<feature type="compositionally biased region" description="Basic residues" evidence="1">
    <location>
        <begin position="314"/>
        <end position="342"/>
    </location>
</feature>
<organism evidence="3 4">
    <name type="scientific">Vanilla planifolia</name>
    <name type="common">Vanilla</name>
    <dbReference type="NCBI Taxonomy" id="51239"/>
    <lineage>
        <taxon>Eukaryota</taxon>
        <taxon>Viridiplantae</taxon>
        <taxon>Streptophyta</taxon>
        <taxon>Embryophyta</taxon>
        <taxon>Tracheophyta</taxon>
        <taxon>Spermatophyta</taxon>
        <taxon>Magnoliopsida</taxon>
        <taxon>Liliopsida</taxon>
        <taxon>Asparagales</taxon>
        <taxon>Orchidaceae</taxon>
        <taxon>Vanilloideae</taxon>
        <taxon>Vanilleae</taxon>
        <taxon>Vanilla</taxon>
    </lineage>
</organism>